<accession>A0ABT6FDD1</accession>
<feature type="transmembrane region" description="Helical" evidence="8">
    <location>
        <begin position="399"/>
        <end position="424"/>
    </location>
</feature>
<feature type="transmembrane region" description="Helical" evidence="8">
    <location>
        <begin position="66"/>
        <end position="86"/>
    </location>
</feature>
<evidence type="ECO:0000256" key="2">
    <source>
        <dbReference type="ARBA" id="ARBA00004141"/>
    </source>
</evidence>
<organism evidence="10 11">
    <name type="scientific">Paludisphaera mucosa</name>
    <dbReference type="NCBI Taxonomy" id="3030827"/>
    <lineage>
        <taxon>Bacteria</taxon>
        <taxon>Pseudomonadati</taxon>
        <taxon>Planctomycetota</taxon>
        <taxon>Planctomycetia</taxon>
        <taxon>Isosphaerales</taxon>
        <taxon>Isosphaeraceae</taxon>
        <taxon>Paludisphaera</taxon>
    </lineage>
</organism>
<keyword evidence="5 8" id="KW-0812">Transmembrane</keyword>
<dbReference type="EMBL" id="JARRAG010000002">
    <property type="protein sequence ID" value="MDG3005479.1"/>
    <property type="molecule type" value="Genomic_DNA"/>
</dbReference>
<dbReference type="PROSITE" id="PS00216">
    <property type="entry name" value="SUGAR_TRANSPORT_1"/>
    <property type="match status" value="1"/>
</dbReference>
<dbReference type="Proteomes" id="UP001216907">
    <property type="component" value="Unassembled WGS sequence"/>
</dbReference>
<evidence type="ECO:0000259" key="9">
    <source>
        <dbReference type="PROSITE" id="PS50850"/>
    </source>
</evidence>
<dbReference type="RefSeq" id="WP_277861813.1">
    <property type="nucleotide sequence ID" value="NZ_JARRAG010000002.1"/>
</dbReference>
<feature type="domain" description="Major facilitator superfamily (MFS) profile" evidence="9">
    <location>
        <begin position="32"/>
        <end position="423"/>
    </location>
</feature>
<dbReference type="InterPro" id="IPR005829">
    <property type="entry name" value="Sugar_transporter_CS"/>
</dbReference>
<keyword evidence="4" id="KW-0813">Transport</keyword>
<dbReference type="CDD" id="cd17330">
    <property type="entry name" value="MFS_SLC46_TetA_like"/>
    <property type="match status" value="1"/>
</dbReference>
<dbReference type="SUPFAM" id="SSF103473">
    <property type="entry name" value="MFS general substrate transporter"/>
    <property type="match status" value="1"/>
</dbReference>
<keyword evidence="6 8" id="KW-1133">Transmembrane helix</keyword>
<comment type="subcellular location">
    <subcellularLocation>
        <location evidence="2">Membrane</location>
        <topology evidence="2">Multi-pass membrane protein</topology>
    </subcellularLocation>
</comment>
<dbReference type="PROSITE" id="PS50850">
    <property type="entry name" value="MFS"/>
    <property type="match status" value="1"/>
</dbReference>
<evidence type="ECO:0000313" key="10">
    <source>
        <dbReference type="EMBL" id="MDG3005479.1"/>
    </source>
</evidence>
<keyword evidence="7 8" id="KW-0472">Membrane</keyword>
<evidence type="ECO:0000256" key="3">
    <source>
        <dbReference type="ARBA" id="ARBA00007520"/>
    </source>
</evidence>
<feature type="transmembrane region" description="Helical" evidence="8">
    <location>
        <begin position="158"/>
        <end position="178"/>
    </location>
</feature>
<sequence length="433" mass="44967">MTTSPTESDLELGGDAFPEAEAGVVSSRPRSPLHLVILIVLIDLLGFSLVMPLLGPLGERYQLEGWRVGMLFAAFPICQLVAGPILGRLSDRYGRRPLLVFSQAGTALSFVILGLARDFPTLLLGRMLDGTSGGNVMVAQAYVADVTRPEDRARGMGMIGMAFGLGFVLGPLLGGLLLELPLSPDWSLRAPFLAAAAFSTLALILVVAKLPESLPVGGLVPKPPARVLTRQGLVDVFRLEGVGALTAIAFLSILAWASLEGTFAVFLQRRMGWSTKAAAFAFAATGLVSAIVQGGLIRSLVPRYGEVKLILVGGGLAGLGFAVAAALSGASVLPLAVAIVLVALGSGLLAPSITGLLSRITPASEQGGVFGALTSIQTLARIASYLLGNVLLDRVSLSAPYWFAAGVYLLVLILAVATAPKLAVALRRSRARA</sequence>
<dbReference type="InterPro" id="IPR011701">
    <property type="entry name" value="MFS"/>
</dbReference>
<dbReference type="PANTHER" id="PTHR23504">
    <property type="entry name" value="MAJOR FACILITATOR SUPERFAMILY DOMAIN-CONTAINING PROTEIN 10"/>
    <property type="match status" value="1"/>
</dbReference>
<reference evidence="10 11" key="1">
    <citation type="submission" date="2023-03" db="EMBL/GenBank/DDBJ databases">
        <title>Paludisphaera mucosa sp. nov. a novel planctomycete from northern fen.</title>
        <authorList>
            <person name="Ivanova A."/>
        </authorList>
    </citation>
    <scope>NUCLEOTIDE SEQUENCE [LARGE SCALE GENOMIC DNA]</scope>
    <source>
        <strain evidence="10 11">Pla2</strain>
    </source>
</reference>
<dbReference type="InterPro" id="IPR036259">
    <property type="entry name" value="MFS_trans_sf"/>
</dbReference>
<comment type="similarity">
    <text evidence="3">Belongs to the major facilitator superfamily. TCR/Tet family.</text>
</comment>
<dbReference type="Pfam" id="PF07690">
    <property type="entry name" value="MFS_1"/>
    <property type="match status" value="1"/>
</dbReference>
<evidence type="ECO:0000256" key="6">
    <source>
        <dbReference type="ARBA" id="ARBA00022989"/>
    </source>
</evidence>
<feature type="transmembrane region" description="Helical" evidence="8">
    <location>
        <begin position="277"/>
        <end position="297"/>
    </location>
</feature>
<feature type="transmembrane region" description="Helical" evidence="8">
    <location>
        <begin position="369"/>
        <end position="387"/>
    </location>
</feature>
<evidence type="ECO:0000256" key="4">
    <source>
        <dbReference type="ARBA" id="ARBA00022448"/>
    </source>
</evidence>
<name>A0ABT6FDD1_9BACT</name>
<evidence type="ECO:0000256" key="8">
    <source>
        <dbReference type="SAM" id="Phobius"/>
    </source>
</evidence>
<evidence type="ECO:0000256" key="5">
    <source>
        <dbReference type="ARBA" id="ARBA00022692"/>
    </source>
</evidence>
<dbReference type="InterPro" id="IPR001958">
    <property type="entry name" value="Tet-R_TetA/multi-R_MdtG-like"/>
</dbReference>
<comment type="function">
    <text evidence="1">Resistance to tetracycline by an active tetracycline efflux. This is an energy-dependent process that decreases the accumulation of the antibiotic in whole cells. This protein functions as a metal-tetracycline/H(+) antiporter.</text>
</comment>
<feature type="transmembrane region" description="Helical" evidence="8">
    <location>
        <begin position="236"/>
        <end position="257"/>
    </location>
</feature>
<dbReference type="Gene3D" id="1.20.1250.20">
    <property type="entry name" value="MFS general substrate transporter like domains"/>
    <property type="match status" value="1"/>
</dbReference>
<comment type="caution">
    <text evidence="10">The sequence shown here is derived from an EMBL/GenBank/DDBJ whole genome shotgun (WGS) entry which is preliminary data.</text>
</comment>
<gene>
    <name evidence="10" type="ORF">PZE19_16940</name>
</gene>
<feature type="transmembrane region" description="Helical" evidence="8">
    <location>
        <begin position="333"/>
        <end position="357"/>
    </location>
</feature>
<feature type="transmembrane region" description="Helical" evidence="8">
    <location>
        <begin position="309"/>
        <end position="327"/>
    </location>
</feature>
<feature type="transmembrane region" description="Helical" evidence="8">
    <location>
        <begin position="190"/>
        <end position="208"/>
    </location>
</feature>
<feature type="transmembrane region" description="Helical" evidence="8">
    <location>
        <begin position="33"/>
        <end position="54"/>
    </location>
</feature>
<dbReference type="InterPro" id="IPR020846">
    <property type="entry name" value="MFS_dom"/>
</dbReference>
<keyword evidence="11" id="KW-1185">Reference proteome</keyword>
<dbReference type="PANTHER" id="PTHR23504:SF15">
    <property type="entry name" value="MAJOR FACILITATOR SUPERFAMILY (MFS) PROFILE DOMAIN-CONTAINING PROTEIN"/>
    <property type="match status" value="1"/>
</dbReference>
<dbReference type="PRINTS" id="PR01035">
    <property type="entry name" value="TCRTETA"/>
</dbReference>
<protein>
    <submittedName>
        <fullName evidence="10">MFS transporter</fullName>
    </submittedName>
</protein>
<proteinExistence type="inferred from homology"/>
<evidence type="ECO:0000313" key="11">
    <source>
        <dbReference type="Proteomes" id="UP001216907"/>
    </source>
</evidence>
<evidence type="ECO:0000256" key="1">
    <source>
        <dbReference type="ARBA" id="ARBA00003279"/>
    </source>
</evidence>
<feature type="transmembrane region" description="Helical" evidence="8">
    <location>
        <begin position="98"/>
        <end position="116"/>
    </location>
</feature>
<evidence type="ECO:0000256" key="7">
    <source>
        <dbReference type="ARBA" id="ARBA00023136"/>
    </source>
</evidence>